<keyword evidence="1" id="KW-0175">Coiled coil</keyword>
<organism evidence="4 5">
    <name type="scientific">Brassica napus</name>
    <name type="common">Rape</name>
    <dbReference type="NCBI Taxonomy" id="3708"/>
    <lineage>
        <taxon>Eukaryota</taxon>
        <taxon>Viridiplantae</taxon>
        <taxon>Streptophyta</taxon>
        <taxon>Embryophyta</taxon>
        <taxon>Tracheophyta</taxon>
        <taxon>Spermatophyta</taxon>
        <taxon>Magnoliopsida</taxon>
        <taxon>eudicotyledons</taxon>
        <taxon>Gunneridae</taxon>
        <taxon>Pentapetalae</taxon>
        <taxon>rosids</taxon>
        <taxon>malvids</taxon>
        <taxon>Brassicales</taxon>
        <taxon>Brassicaceae</taxon>
        <taxon>Brassiceae</taxon>
        <taxon>Brassica</taxon>
    </lineage>
</organism>
<dbReference type="OMA" id="IVFMEDV"/>
<sequence length="449" mass="51094">MGQEEEGEGEGSIPIAVSGLIDSCHGVRELQGRSYPHSLLHSWFHHSPRANSAPQSCRARRTHASIADLENEKQSHEKKLEQFLRKASEERAAWWSREHEKQCGKWTHELLLHNSPPCSRTKPSRLLTELSSPTSRNSLISSRFRRIRASSELWERLQAEMDGKDSRVLSLRKTLSEAQKSNSKLSKRLSENSSDVVLSVRVYESMLRDVMKAASYVHPEVDYAEKGHYSNMDQREAVLSSWRSLSTFYESFLAMASSVWTLQKLALSFDPVVEIFQVESGVDFSIVFMEDVLRRKQDKKLTVNLTRGKVVGFTVIQSQVYLTSLKLKLFQWTSQQDPSKQTQCFTYRELATATNNFRLESMTGHGGFGSVFKGKLEFPPGQFKNVAVKMLDTTGHQGDKEFLVEVLMLSLLRHEHLVTLFGYCAEGEESSFKLIAKRGKLDNLNPRNA</sequence>
<dbReference type="Gene3D" id="3.30.200.20">
    <property type="entry name" value="Phosphorylase Kinase, domain 1"/>
    <property type="match status" value="1"/>
</dbReference>
<accession>A0A078IBW6</accession>
<dbReference type="GO" id="GO:0009639">
    <property type="term" value="P:response to red or far red light"/>
    <property type="evidence" value="ECO:0007669"/>
    <property type="project" value="InterPro"/>
</dbReference>
<evidence type="ECO:0000313" key="5">
    <source>
        <dbReference type="Proteomes" id="UP000028999"/>
    </source>
</evidence>
<dbReference type="Pfam" id="PF07714">
    <property type="entry name" value="PK_Tyr_Ser-Thr"/>
    <property type="match status" value="1"/>
</dbReference>
<dbReference type="Proteomes" id="UP001295469">
    <property type="component" value="Chromosome C04"/>
</dbReference>
<reference evidence="4" key="2">
    <citation type="submission" date="2014-06" db="EMBL/GenBank/DDBJ databases">
        <authorList>
            <person name="Genoscope - CEA"/>
        </authorList>
    </citation>
    <scope>NUCLEOTIDE SEQUENCE</scope>
</reference>
<gene>
    <name evidence="4" type="primary">BnaC04g22050D</name>
    <name evidence="3" type="ORF">DARMORV10_C04P32000.1</name>
    <name evidence="4" type="ORF">GSBRNA2T00089361001</name>
</gene>
<dbReference type="SUPFAM" id="SSF56112">
    <property type="entry name" value="Protein kinase-like (PK-like)"/>
    <property type="match status" value="1"/>
</dbReference>
<dbReference type="Gramene" id="CDY48370">
    <property type="protein sequence ID" value="CDY48370"/>
    <property type="gene ID" value="GSBRNA2T00089361001"/>
</dbReference>
<dbReference type="GO" id="GO:0004672">
    <property type="term" value="F:protein kinase activity"/>
    <property type="evidence" value="ECO:0007669"/>
    <property type="project" value="InterPro"/>
</dbReference>
<evidence type="ECO:0000259" key="2">
    <source>
        <dbReference type="PROSITE" id="PS50011"/>
    </source>
</evidence>
<evidence type="ECO:0000313" key="4">
    <source>
        <dbReference type="EMBL" id="CDY48370.1"/>
    </source>
</evidence>
<dbReference type="AlphaFoldDB" id="A0A078IBW6"/>
<dbReference type="EMBL" id="LK032768">
    <property type="protein sequence ID" value="CDY48370.1"/>
    <property type="molecule type" value="Genomic_DNA"/>
</dbReference>
<dbReference type="InterPro" id="IPR011009">
    <property type="entry name" value="Kinase-like_dom_sf"/>
</dbReference>
<proteinExistence type="predicted"/>
<dbReference type="InterPro" id="IPR000719">
    <property type="entry name" value="Prot_kinase_dom"/>
</dbReference>
<name>A0A078IBW6_BRANA</name>
<dbReference type="PROSITE" id="PS50011">
    <property type="entry name" value="PROTEIN_KINASE_DOM"/>
    <property type="match status" value="1"/>
</dbReference>
<feature type="domain" description="Protein kinase" evidence="2">
    <location>
        <begin position="357"/>
        <end position="449"/>
    </location>
</feature>
<dbReference type="Proteomes" id="UP000028999">
    <property type="component" value="Unassembled WGS sequence"/>
</dbReference>
<reference evidence="3" key="3">
    <citation type="submission" date="2021-01" db="EMBL/GenBank/DDBJ databases">
        <authorList>
            <consortium name="Genoscope - CEA"/>
            <person name="William W."/>
        </authorList>
    </citation>
    <scope>NUCLEOTIDE SEQUENCE</scope>
</reference>
<dbReference type="PaxDb" id="3708-A0A078IBW6"/>
<reference evidence="4 5" key="1">
    <citation type="journal article" date="2014" name="Science">
        <title>Plant genetics. Early allopolyploid evolution in the post-Neolithic Brassica napus oilseed genome.</title>
        <authorList>
            <person name="Chalhoub B."/>
            <person name="Denoeud F."/>
            <person name="Liu S."/>
            <person name="Parkin I.A."/>
            <person name="Tang H."/>
            <person name="Wang X."/>
            <person name="Chiquet J."/>
            <person name="Belcram H."/>
            <person name="Tong C."/>
            <person name="Samans B."/>
            <person name="Correa M."/>
            <person name="Da Silva C."/>
            <person name="Just J."/>
            <person name="Falentin C."/>
            <person name="Koh C.S."/>
            <person name="Le Clainche I."/>
            <person name="Bernard M."/>
            <person name="Bento P."/>
            <person name="Noel B."/>
            <person name="Labadie K."/>
            <person name="Alberti A."/>
            <person name="Charles M."/>
            <person name="Arnaud D."/>
            <person name="Guo H."/>
            <person name="Daviaud C."/>
            <person name="Alamery S."/>
            <person name="Jabbari K."/>
            <person name="Zhao M."/>
            <person name="Edger P.P."/>
            <person name="Chelaifa H."/>
            <person name="Tack D."/>
            <person name="Lassalle G."/>
            <person name="Mestiri I."/>
            <person name="Schnel N."/>
            <person name="Le Paslier M.C."/>
            <person name="Fan G."/>
            <person name="Renault V."/>
            <person name="Bayer P.E."/>
            <person name="Golicz A.A."/>
            <person name="Manoli S."/>
            <person name="Lee T.H."/>
            <person name="Thi V.H."/>
            <person name="Chalabi S."/>
            <person name="Hu Q."/>
            <person name="Fan C."/>
            <person name="Tollenaere R."/>
            <person name="Lu Y."/>
            <person name="Battail C."/>
            <person name="Shen J."/>
            <person name="Sidebottom C.H."/>
            <person name="Wang X."/>
            <person name="Canaguier A."/>
            <person name="Chauveau A."/>
            <person name="Berard A."/>
            <person name="Deniot G."/>
            <person name="Guan M."/>
            <person name="Liu Z."/>
            <person name="Sun F."/>
            <person name="Lim Y.P."/>
            <person name="Lyons E."/>
            <person name="Town C.D."/>
            <person name="Bancroft I."/>
            <person name="Wang X."/>
            <person name="Meng J."/>
            <person name="Ma J."/>
            <person name="Pires J.C."/>
            <person name="King G.J."/>
            <person name="Brunel D."/>
            <person name="Delourme R."/>
            <person name="Renard M."/>
            <person name="Aury J.M."/>
            <person name="Adams K.L."/>
            <person name="Batley J."/>
            <person name="Snowdon R.J."/>
            <person name="Tost J."/>
            <person name="Edwards D."/>
            <person name="Zhou Y."/>
            <person name="Hua W."/>
            <person name="Sharpe A.G."/>
            <person name="Paterson A.H."/>
            <person name="Guan C."/>
            <person name="Wincker P."/>
        </authorList>
    </citation>
    <scope>NUCLEOTIDE SEQUENCE [LARGE SCALE GENOMIC DNA]</scope>
    <source>
        <strain evidence="5">cv. Darmor-bzh</strain>
    </source>
</reference>
<evidence type="ECO:0000313" key="3">
    <source>
        <dbReference type="EMBL" id="CAF1845066.1"/>
    </source>
</evidence>
<dbReference type="InterPro" id="IPR040225">
    <property type="entry name" value="GIL1-like"/>
</dbReference>
<dbReference type="InterPro" id="IPR001245">
    <property type="entry name" value="Ser-Thr/Tyr_kinase_cat_dom"/>
</dbReference>
<dbReference type="PANTHER" id="PTHR31161">
    <property type="entry name" value="PROTEIN GRAVITROPIC IN THE LIGHT 1"/>
    <property type="match status" value="1"/>
</dbReference>
<protein>
    <submittedName>
        <fullName evidence="3">(rape) hypothetical protein</fullName>
    </submittedName>
    <submittedName>
        <fullName evidence="4">BnaC04g22050D protein</fullName>
    </submittedName>
</protein>
<dbReference type="GO" id="GO:0005524">
    <property type="term" value="F:ATP binding"/>
    <property type="evidence" value="ECO:0007669"/>
    <property type="project" value="InterPro"/>
</dbReference>
<feature type="coiled-coil region" evidence="1">
    <location>
        <begin position="59"/>
        <end position="93"/>
    </location>
</feature>
<dbReference type="GO" id="GO:0009959">
    <property type="term" value="P:negative gravitropism"/>
    <property type="evidence" value="ECO:0007669"/>
    <property type="project" value="InterPro"/>
</dbReference>
<dbReference type="EMBL" id="HG994368">
    <property type="protein sequence ID" value="CAF1845066.1"/>
    <property type="molecule type" value="Genomic_DNA"/>
</dbReference>
<keyword evidence="5" id="KW-1185">Reference proteome</keyword>
<evidence type="ECO:0000256" key="1">
    <source>
        <dbReference type="SAM" id="Coils"/>
    </source>
</evidence>